<dbReference type="Proteomes" id="UP000199406">
    <property type="component" value="Unassembled WGS sequence"/>
</dbReference>
<dbReference type="EMBL" id="FNBT01000010">
    <property type="protein sequence ID" value="SDG04748.1"/>
    <property type="molecule type" value="Genomic_DNA"/>
</dbReference>
<gene>
    <name evidence="2" type="ORF">SAMN05660662_0137</name>
</gene>
<name>A0A1G7R1Y9_9ACTN</name>
<protein>
    <submittedName>
        <fullName evidence="2">Uncharacterized conserved protein, DUF1330 family</fullName>
    </submittedName>
</protein>
<dbReference type="STRING" id="1550231.SAMN05660662_0137"/>
<evidence type="ECO:0000313" key="3">
    <source>
        <dbReference type="Proteomes" id="UP000199406"/>
    </source>
</evidence>
<dbReference type="SUPFAM" id="SSF54909">
    <property type="entry name" value="Dimeric alpha+beta barrel"/>
    <property type="match status" value="1"/>
</dbReference>
<dbReference type="Gene3D" id="3.30.70.100">
    <property type="match status" value="1"/>
</dbReference>
<reference evidence="3" key="1">
    <citation type="submission" date="2016-10" db="EMBL/GenBank/DDBJ databases">
        <authorList>
            <person name="Varghese N."/>
            <person name="Submissions S."/>
        </authorList>
    </citation>
    <scope>NUCLEOTIDE SEQUENCE [LARGE SCALE GENOMIC DNA]</scope>
    <source>
        <strain evidence="3">DSM 44268</strain>
    </source>
</reference>
<dbReference type="AlphaFoldDB" id="A0A1G7R1Y9"/>
<feature type="domain" description="DUF1330" evidence="1">
    <location>
        <begin position="3"/>
        <end position="97"/>
    </location>
</feature>
<evidence type="ECO:0000259" key="1">
    <source>
        <dbReference type="Pfam" id="PF07045"/>
    </source>
</evidence>
<proteinExistence type="predicted"/>
<evidence type="ECO:0000313" key="2">
    <source>
        <dbReference type="EMBL" id="SDG04748.1"/>
    </source>
</evidence>
<accession>A0A1G7R1Y9</accession>
<sequence length="99" mass="10765">MAAYLILTYDVTDQDRLLRYRNAATPALLGPDGGELVVSTSQTLHLPEAPSSGTHTVILRFDDADHARRVYESGSYQAVIEERLAATTPRIAMIVPGVP</sequence>
<dbReference type="OrthoDB" id="9806380at2"/>
<dbReference type="InterPro" id="IPR010753">
    <property type="entry name" value="DUF1330"/>
</dbReference>
<dbReference type="InterPro" id="IPR011008">
    <property type="entry name" value="Dimeric_a/b-barrel"/>
</dbReference>
<organism evidence="2 3">
    <name type="scientific">Blastococcus aurantiacus</name>
    <dbReference type="NCBI Taxonomy" id="1550231"/>
    <lineage>
        <taxon>Bacteria</taxon>
        <taxon>Bacillati</taxon>
        <taxon>Actinomycetota</taxon>
        <taxon>Actinomycetes</taxon>
        <taxon>Geodermatophilales</taxon>
        <taxon>Geodermatophilaceae</taxon>
        <taxon>Blastococcus</taxon>
    </lineage>
</organism>
<dbReference type="Pfam" id="PF07045">
    <property type="entry name" value="DUF1330"/>
    <property type="match status" value="1"/>
</dbReference>
<dbReference type="RefSeq" id="WP_091771073.1">
    <property type="nucleotide sequence ID" value="NZ_FNBT01000010.1"/>
</dbReference>
<keyword evidence="3" id="KW-1185">Reference proteome</keyword>